<comment type="caution">
    <text evidence="1">The sequence shown here is derived from an EMBL/GenBank/DDBJ whole genome shotgun (WGS) entry which is preliminary data.</text>
</comment>
<sequence length="260" mass="28972">MSGEQEQAVSSRESAVRRRLTELLLNNPIGDEDLLDNLGLFLRRRPMIDFLSMDTLYRMVLPVPGTIMEFGVLHGRHLGMLTTLRSIYEPYSQHRPIVGFDTFSGFPDVAEVDRTSPTGFAGNLALPGGYVDYLREVLDVHQGERAVGHQSPTVVIDGDVRNTLPRYLSENPHTVIALALFDVDLYEPTRSAIAAIQPYLTEGSILAFDELNHRDWPGETAAVRDSLGLDRGALRFVLPGLINTSYLRWPAGRGQRNTVN</sequence>
<dbReference type="PANTHER" id="PTHR40036">
    <property type="entry name" value="MACROCIN O-METHYLTRANSFERASE"/>
    <property type="match status" value="1"/>
</dbReference>
<dbReference type="InterPro" id="IPR029063">
    <property type="entry name" value="SAM-dependent_MTases_sf"/>
</dbReference>
<evidence type="ECO:0008006" key="3">
    <source>
        <dbReference type="Google" id="ProtNLM"/>
    </source>
</evidence>
<keyword evidence="2" id="KW-1185">Reference proteome</keyword>
<accession>A0A919K8J0</accession>
<dbReference type="EMBL" id="BOMV01000102">
    <property type="protein sequence ID" value="GIF01358.1"/>
    <property type="molecule type" value="Genomic_DNA"/>
</dbReference>
<dbReference type="Gene3D" id="3.40.50.150">
    <property type="entry name" value="Vaccinia Virus protein VP39"/>
    <property type="match status" value="1"/>
</dbReference>
<dbReference type="Proteomes" id="UP000636960">
    <property type="component" value="Unassembled WGS sequence"/>
</dbReference>
<reference evidence="1" key="1">
    <citation type="submission" date="2021-01" db="EMBL/GenBank/DDBJ databases">
        <title>Whole genome shotgun sequence of Actinoplanes rishiriensis NBRC 108556.</title>
        <authorList>
            <person name="Komaki H."/>
            <person name="Tamura T."/>
        </authorList>
    </citation>
    <scope>NUCLEOTIDE SEQUENCE</scope>
    <source>
        <strain evidence="1">NBRC 108556</strain>
    </source>
</reference>
<proteinExistence type="predicted"/>
<organism evidence="1 2">
    <name type="scientific">Paractinoplanes rishiriensis</name>
    <dbReference type="NCBI Taxonomy" id="1050105"/>
    <lineage>
        <taxon>Bacteria</taxon>
        <taxon>Bacillati</taxon>
        <taxon>Actinomycetota</taxon>
        <taxon>Actinomycetes</taxon>
        <taxon>Micromonosporales</taxon>
        <taxon>Micromonosporaceae</taxon>
        <taxon>Paractinoplanes</taxon>
    </lineage>
</organism>
<name>A0A919K8J0_9ACTN</name>
<dbReference type="PANTHER" id="PTHR40036:SF1">
    <property type="entry name" value="MACROCIN O-METHYLTRANSFERASE"/>
    <property type="match status" value="1"/>
</dbReference>
<gene>
    <name evidence="1" type="ORF">Ari01nite_88220</name>
</gene>
<evidence type="ECO:0000313" key="2">
    <source>
        <dbReference type="Proteomes" id="UP000636960"/>
    </source>
</evidence>
<dbReference type="RefSeq" id="WP_203790059.1">
    <property type="nucleotide sequence ID" value="NZ_BOMV01000102.1"/>
</dbReference>
<protein>
    <recommendedName>
        <fullName evidence="3">dTDP-6-deoxy-L-hexose 3-O-methyltransferase</fullName>
    </recommendedName>
</protein>
<evidence type="ECO:0000313" key="1">
    <source>
        <dbReference type="EMBL" id="GIF01358.1"/>
    </source>
</evidence>
<dbReference type="AlphaFoldDB" id="A0A919K8J0"/>
<dbReference type="InterPro" id="IPR008884">
    <property type="entry name" value="TylF_MeTrfase"/>
</dbReference>